<dbReference type="CDD" id="cd07302">
    <property type="entry name" value="CHD"/>
    <property type="match status" value="1"/>
</dbReference>
<organism evidence="15 16">
    <name type="scientific">Orchesella dallaii</name>
    <dbReference type="NCBI Taxonomy" id="48710"/>
    <lineage>
        <taxon>Eukaryota</taxon>
        <taxon>Metazoa</taxon>
        <taxon>Ecdysozoa</taxon>
        <taxon>Arthropoda</taxon>
        <taxon>Hexapoda</taxon>
        <taxon>Collembola</taxon>
        <taxon>Entomobryomorpha</taxon>
        <taxon>Entomobryoidea</taxon>
        <taxon>Orchesellidae</taxon>
        <taxon>Orchesellinae</taxon>
        <taxon>Orchesella</taxon>
    </lineage>
</organism>
<evidence type="ECO:0000256" key="3">
    <source>
        <dbReference type="ARBA" id="ARBA00022692"/>
    </source>
</evidence>
<keyword evidence="8" id="KW-0325">Glycoprotein</keyword>
<keyword evidence="5" id="KW-0547">Nucleotide-binding</keyword>
<evidence type="ECO:0000256" key="4">
    <source>
        <dbReference type="ARBA" id="ARBA00022729"/>
    </source>
</evidence>
<evidence type="ECO:0000256" key="9">
    <source>
        <dbReference type="ARBA" id="ARBA00023239"/>
    </source>
</evidence>
<dbReference type="Pfam" id="PF00211">
    <property type="entry name" value="Guanylate_cyc"/>
    <property type="match status" value="1"/>
</dbReference>
<keyword evidence="6 13" id="KW-1133">Transmembrane helix</keyword>
<dbReference type="Proteomes" id="UP001642540">
    <property type="component" value="Unassembled WGS sequence"/>
</dbReference>
<protein>
    <recommendedName>
        <fullName evidence="2">guanylate cyclase</fullName>
        <ecNumber evidence="2">4.6.1.2</ecNumber>
    </recommendedName>
</protein>
<evidence type="ECO:0000256" key="1">
    <source>
        <dbReference type="ARBA" id="ARBA00004479"/>
    </source>
</evidence>
<evidence type="ECO:0000256" key="7">
    <source>
        <dbReference type="ARBA" id="ARBA00023136"/>
    </source>
</evidence>
<feature type="domain" description="Guanylate cyclase" evidence="14">
    <location>
        <begin position="495"/>
        <end position="625"/>
    </location>
</feature>
<dbReference type="PROSITE" id="PS00452">
    <property type="entry name" value="GUANYLATE_CYCLASE_1"/>
    <property type="match status" value="1"/>
</dbReference>
<dbReference type="PANTHER" id="PTHR11920">
    <property type="entry name" value="GUANYLYL CYCLASE"/>
    <property type="match status" value="1"/>
</dbReference>
<keyword evidence="10" id="KW-0141">cGMP biosynthesis</keyword>
<proteinExistence type="inferred from homology"/>
<dbReference type="SMART" id="SM00044">
    <property type="entry name" value="CYCc"/>
    <property type="match status" value="1"/>
</dbReference>
<dbReference type="InterPro" id="IPR018297">
    <property type="entry name" value="A/G_cyclase_CS"/>
</dbReference>
<feature type="transmembrane region" description="Helical" evidence="13">
    <location>
        <begin position="122"/>
        <end position="144"/>
    </location>
</feature>
<dbReference type="PANTHER" id="PTHR11920:SF504">
    <property type="entry name" value="GUANYLATE CYCLASE"/>
    <property type="match status" value="1"/>
</dbReference>
<keyword evidence="9 11" id="KW-0456">Lyase</keyword>
<dbReference type="InterPro" id="IPR013587">
    <property type="entry name" value="Nitrate/nitrite_sensing"/>
</dbReference>
<dbReference type="Pfam" id="PF07701">
    <property type="entry name" value="HNOBA"/>
    <property type="match status" value="1"/>
</dbReference>
<dbReference type="Gene3D" id="3.30.70.1230">
    <property type="entry name" value="Nucleotide cyclase"/>
    <property type="match status" value="1"/>
</dbReference>
<dbReference type="Gene3D" id="6.10.250.780">
    <property type="match status" value="1"/>
</dbReference>
<evidence type="ECO:0000256" key="10">
    <source>
        <dbReference type="ARBA" id="ARBA00023293"/>
    </source>
</evidence>
<evidence type="ECO:0000256" key="12">
    <source>
        <dbReference type="SAM" id="MobiDB-lite"/>
    </source>
</evidence>
<reference evidence="15 16" key="1">
    <citation type="submission" date="2024-08" db="EMBL/GenBank/DDBJ databases">
        <authorList>
            <person name="Cucini C."/>
            <person name="Frati F."/>
        </authorList>
    </citation>
    <scope>NUCLEOTIDE SEQUENCE [LARGE SCALE GENOMIC DNA]</scope>
</reference>
<feature type="compositionally biased region" description="Polar residues" evidence="12">
    <location>
        <begin position="18"/>
        <end position="30"/>
    </location>
</feature>
<keyword evidence="7 13" id="KW-0472">Membrane</keyword>
<dbReference type="InterPro" id="IPR011645">
    <property type="entry name" value="HNOB_dom_associated"/>
</dbReference>
<feature type="region of interest" description="Disordered" evidence="12">
    <location>
        <begin position="1"/>
        <end position="37"/>
    </location>
</feature>
<name>A0ABP1RGA3_9HEXA</name>
<evidence type="ECO:0000256" key="11">
    <source>
        <dbReference type="RuleBase" id="RU000405"/>
    </source>
</evidence>
<gene>
    <name evidence="15" type="ORF">ODALV1_LOCUS21406</name>
</gene>
<keyword evidence="3 13" id="KW-0812">Transmembrane</keyword>
<dbReference type="InterPro" id="IPR001054">
    <property type="entry name" value="A/G_cyclase"/>
</dbReference>
<dbReference type="PROSITE" id="PS50125">
    <property type="entry name" value="GUANYLATE_CYCLASE_2"/>
    <property type="match status" value="1"/>
</dbReference>
<feature type="compositionally biased region" description="Basic residues" evidence="12">
    <location>
        <begin position="1"/>
        <end position="17"/>
    </location>
</feature>
<evidence type="ECO:0000256" key="5">
    <source>
        <dbReference type="ARBA" id="ARBA00022741"/>
    </source>
</evidence>
<comment type="caution">
    <text evidence="15">The sequence shown here is derived from an EMBL/GenBank/DDBJ whole genome shotgun (WGS) entry which is preliminary data.</text>
</comment>
<dbReference type="InterPro" id="IPR029787">
    <property type="entry name" value="Nucleotide_cyclase"/>
</dbReference>
<evidence type="ECO:0000313" key="15">
    <source>
        <dbReference type="EMBL" id="CAL8126458.1"/>
    </source>
</evidence>
<dbReference type="SUPFAM" id="SSF55073">
    <property type="entry name" value="Nucleotide cyclase"/>
    <property type="match status" value="1"/>
</dbReference>
<dbReference type="Pfam" id="PF08376">
    <property type="entry name" value="NIT"/>
    <property type="match status" value="1"/>
</dbReference>
<evidence type="ECO:0000256" key="8">
    <source>
        <dbReference type="ARBA" id="ARBA00023180"/>
    </source>
</evidence>
<dbReference type="EC" id="4.6.1.2" evidence="2"/>
<accession>A0ABP1RGA3</accession>
<feature type="transmembrane region" description="Helical" evidence="13">
    <location>
        <begin position="415"/>
        <end position="436"/>
    </location>
</feature>
<comment type="similarity">
    <text evidence="11">Belongs to the adenylyl cyclase class-4/guanylyl cyclase family.</text>
</comment>
<keyword evidence="4" id="KW-0732">Signal</keyword>
<evidence type="ECO:0000256" key="6">
    <source>
        <dbReference type="ARBA" id="ARBA00022989"/>
    </source>
</evidence>
<evidence type="ECO:0000256" key="2">
    <source>
        <dbReference type="ARBA" id="ARBA00012202"/>
    </source>
</evidence>
<evidence type="ECO:0000259" key="14">
    <source>
        <dbReference type="PROSITE" id="PS50125"/>
    </source>
</evidence>
<sequence>MPHHSRCRRSHCRKHTRNSGIPSTTVSVVEQSRENVNDGQPRMVRVRTFWTSSLCRFLRCCRNRARNNELQQAQIQNNQREGSGSNQGSLASETSFVNVKSSYCSTHLNGSRGRRIQMAQMIVLPFIPIVALIVQNILSLWTVLEYQKAVADIDRQVETTLNLGRFVTEIQKERSEVSFFVFTDNNYNGTDLKERFRKTDAALVNITEWPVGISKEGNGKNFISKDIFQIRLDDFRQQIAPNESNTSDVMEYYNHINHVMLDYLTKEMKETNASDTWRFLVSYKNLLRCIENVGISVVYGINYYGRGVLSQGNYIKYIRHDTLGTEYLNSSLEFTSTVKKYYSKISLRLTTYGNIQIMRRKILLNERRPPNLTEAIEYFQLMAEYIDELRVMQYQVRQKIREAVEERLSDAERSAAAAIIVLIVVLVISPTIIFLVHKATTTIQIFANNLIVKAEELKKEKKKSDRLLFQMLPATIAQELKQKRQVQAQYYDQATIYFSDIVGFTEIAAESTPLEVVTFLNSIYKLFDARIERYDVYKVETIGDSYMVASGLPQPNGCLHVSEIATMSLDLLAGSVIFQIPHRPGEKLQIRIGIHTGPVVAGVVGTKMPRYCLFGDTVNTASRMETTGEPLKIHISMEMKLALDVVGGFKVEHRGLIDVKGKGMMDTYWLCGKEGGVGRSVELDTPGFFEQTHQPAFMEDLDDYDAWEA</sequence>
<dbReference type="InterPro" id="IPR050401">
    <property type="entry name" value="Cyclic_nucleotide_synthase"/>
</dbReference>
<evidence type="ECO:0000313" key="16">
    <source>
        <dbReference type="Proteomes" id="UP001642540"/>
    </source>
</evidence>
<dbReference type="EMBL" id="CAXLJM020000072">
    <property type="protein sequence ID" value="CAL8126458.1"/>
    <property type="molecule type" value="Genomic_DNA"/>
</dbReference>
<comment type="subcellular location">
    <subcellularLocation>
        <location evidence="1">Membrane</location>
        <topology evidence="1">Single-pass type I membrane protein</topology>
    </subcellularLocation>
</comment>
<evidence type="ECO:0000256" key="13">
    <source>
        <dbReference type="SAM" id="Phobius"/>
    </source>
</evidence>
<keyword evidence="16" id="KW-1185">Reference proteome</keyword>